<comment type="subcellular location">
    <subcellularLocation>
        <location evidence="1">Membrane</location>
        <topology evidence="1">Multi-pass membrane protein</topology>
    </subcellularLocation>
</comment>
<keyword evidence="10" id="KW-1185">Reference proteome</keyword>
<protein>
    <recommendedName>
        <fullName evidence="11">Prominin-1-A-like</fullName>
    </recommendedName>
</protein>
<feature type="transmembrane region" description="Helical" evidence="7">
    <location>
        <begin position="808"/>
        <end position="830"/>
    </location>
</feature>
<dbReference type="HOGENOM" id="CLU_008293_1_1_1"/>
<dbReference type="Pfam" id="PF05478">
    <property type="entry name" value="Prominin"/>
    <property type="match status" value="1"/>
</dbReference>
<feature type="transmembrane region" description="Helical" evidence="7">
    <location>
        <begin position="113"/>
        <end position="136"/>
    </location>
</feature>
<evidence type="ECO:0000256" key="8">
    <source>
        <dbReference type="SAM" id="SignalP"/>
    </source>
</evidence>
<dbReference type="InterPro" id="IPR008795">
    <property type="entry name" value="Prominin"/>
</dbReference>
<dbReference type="EMBL" id="DS469561">
    <property type="protein sequence ID" value="EDO42703.1"/>
    <property type="molecule type" value="Genomic_DNA"/>
</dbReference>
<name>A7S0N5_NEMVE</name>
<keyword evidence="4 7" id="KW-1133">Transmembrane helix</keyword>
<organism evidence="9 10">
    <name type="scientific">Nematostella vectensis</name>
    <name type="common">Starlet sea anemone</name>
    <dbReference type="NCBI Taxonomy" id="45351"/>
    <lineage>
        <taxon>Eukaryota</taxon>
        <taxon>Metazoa</taxon>
        <taxon>Cnidaria</taxon>
        <taxon>Anthozoa</taxon>
        <taxon>Hexacorallia</taxon>
        <taxon>Actiniaria</taxon>
        <taxon>Edwardsiidae</taxon>
        <taxon>Nematostella</taxon>
    </lineage>
</organism>
<dbReference type="eggNOG" id="KOG4331">
    <property type="taxonomic scope" value="Eukaryota"/>
</dbReference>
<proteinExistence type="inferred from homology"/>
<evidence type="ECO:0000313" key="10">
    <source>
        <dbReference type="Proteomes" id="UP000001593"/>
    </source>
</evidence>
<dbReference type="Proteomes" id="UP000001593">
    <property type="component" value="Unassembled WGS sequence"/>
</dbReference>
<dbReference type="PhylomeDB" id="A7S0N5"/>
<feature type="chain" id="PRO_5002714654" description="Prominin-1-A-like" evidence="8">
    <location>
        <begin position="22"/>
        <end position="889"/>
    </location>
</feature>
<evidence type="ECO:0008006" key="11">
    <source>
        <dbReference type="Google" id="ProtNLM"/>
    </source>
</evidence>
<dbReference type="PANTHER" id="PTHR22730">
    <property type="entry name" value="PROMININ PROM PROTEIN"/>
    <property type="match status" value="1"/>
</dbReference>
<evidence type="ECO:0000256" key="7">
    <source>
        <dbReference type="SAM" id="Phobius"/>
    </source>
</evidence>
<reference evidence="9 10" key="1">
    <citation type="journal article" date="2007" name="Science">
        <title>Sea anemone genome reveals ancestral eumetazoan gene repertoire and genomic organization.</title>
        <authorList>
            <person name="Putnam N.H."/>
            <person name="Srivastava M."/>
            <person name="Hellsten U."/>
            <person name="Dirks B."/>
            <person name="Chapman J."/>
            <person name="Salamov A."/>
            <person name="Terry A."/>
            <person name="Shapiro H."/>
            <person name="Lindquist E."/>
            <person name="Kapitonov V.V."/>
            <person name="Jurka J."/>
            <person name="Genikhovich G."/>
            <person name="Grigoriev I.V."/>
            <person name="Lucas S.M."/>
            <person name="Steele R.E."/>
            <person name="Finnerty J.R."/>
            <person name="Technau U."/>
            <person name="Martindale M.Q."/>
            <person name="Rokhsar D.S."/>
        </authorList>
    </citation>
    <scope>NUCLEOTIDE SEQUENCE [LARGE SCALE GENOMIC DNA]</scope>
    <source>
        <strain evidence="10">CH2 X CH6</strain>
    </source>
</reference>
<dbReference type="GO" id="GO:0016020">
    <property type="term" value="C:membrane"/>
    <property type="evidence" value="ECO:0007669"/>
    <property type="project" value="UniProtKB-SubCell"/>
</dbReference>
<dbReference type="InParanoid" id="A7S0N5"/>
<feature type="transmembrane region" description="Helical" evidence="7">
    <location>
        <begin position="157"/>
        <end position="179"/>
    </location>
</feature>
<evidence type="ECO:0000256" key="2">
    <source>
        <dbReference type="ARBA" id="ARBA00006058"/>
    </source>
</evidence>
<evidence type="ECO:0000256" key="1">
    <source>
        <dbReference type="ARBA" id="ARBA00004141"/>
    </source>
</evidence>
<keyword evidence="5 7" id="KW-0472">Membrane</keyword>
<feature type="transmembrane region" description="Helical" evidence="7">
    <location>
        <begin position="497"/>
        <end position="521"/>
    </location>
</feature>
<evidence type="ECO:0000256" key="3">
    <source>
        <dbReference type="ARBA" id="ARBA00022692"/>
    </source>
</evidence>
<gene>
    <name evidence="9" type="ORF">NEMVEDRAFT_v1g204969</name>
</gene>
<evidence type="ECO:0000256" key="4">
    <source>
        <dbReference type="ARBA" id="ARBA00022989"/>
    </source>
</evidence>
<dbReference type="AlphaFoldDB" id="A7S0N5"/>
<dbReference type="OMA" id="TECNNDE"/>
<keyword evidence="6" id="KW-0325">Glycoprotein</keyword>
<keyword evidence="8" id="KW-0732">Signal</keyword>
<dbReference type="PANTHER" id="PTHR22730:SF1">
    <property type="entry name" value="PROMININ-LIKE PROTEIN"/>
    <property type="match status" value="1"/>
</dbReference>
<evidence type="ECO:0000313" key="9">
    <source>
        <dbReference type="EMBL" id="EDO42703.1"/>
    </source>
</evidence>
<feature type="signal peptide" evidence="8">
    <location>
        <begin position="1"/>
        <end position="21"/>
    </location>
</feature>
<keyword evidence="3 7" id="KW-0812">Transmembrane</keyword>
<evidence type="ECO:0000256" key="6">
    <source>
        <dbReference type="ARBA" id="ARBA00023180"/>
    </source>
</evidence>
<comment type="similarity">
    <text evidence="2">Belongs to the prominin family.</text>
</comment>
<feature type="transmembrane region" description="Helical" evidence="7">
    <location>
        <begin position="449"/>
        <end position="476"/>
    </location>
</feature>
<accession>A7S0N5</accession>
<evidence type="ECO:0000256" key="5">
    <source>
        <dbReference type="ARBA" id="ARBA00023136"/>
    </source>
</evidence>
<sequence>MRLAVLFVVALCGIVPYVSEAQSPTIITTSKPIVHGEKIIFGQLPRGECYRTEVPAKAWILSSYEDIARKVILSIRDSPPYDLIKDGIKTKSYSGAIIDRSLSFEAPFAVPSAISLLASLVIPLTGLIFCCCRYFGRCGGKLEEEDMEFSPVKSRHRLSVAIAFCSVFILIGSSCIFIASNRLGTSFPVLNTVLEESVDDVITYKNNTIKELKYVTVSEMKFTSDLVAEDLDAISQQVVGPVMGEARTLVAPLLDALVSTGNEIGCRKELLCLVVSKMRAILKNISVTVSELKSLNSELRQQLYDSRQNLTDVRAACNADMDAKLAGICDQIPSGDALVAVADFNKVPNVTKELESIEDVLRTDISIEARKGNVTFEEIPLSVARSTYSGRQDIANSIAELEDLSSDLINQLEEAAEQFVQTTLEPFREEMNSYVGPSGSYKEYDTLRFFSFIGLACTVLLGVLIMYCGLTAGVLGSRDYDTPSTRSLTSDAAGRTLMASVTFFFLCSLFLNLLVGLLFFLSSNATILCKSAADLSLIGEWTVDDPSFLGYYPLSKTLLGDGNVEIKLSDVLRGCEQDESPWQLLHLDTRFNLTNMTNYRDKIPPMDEIFKELNSTIAGVTILTLDAEQTLNDTLDAGVHLISFGNFTKQTQKPLVNVSLDAFSSDLKNVSDTARPTNEGVADGLVFIANRLQMIQTDIIETSEGLVSLLNSKVILLEEKSNITLESIKDVFTRTKALDGFLRNRALVLANEASHRNLGRILGWIDQYIEEALLKIRQDVGNCSPIRTIYDANLSAACEYLLSALNALWLSLGTIALFLVLTIILCVRLAKHYRRAERSSSSAKATIYGIPLTLFTSSSRSSSRKAVTSWKKVNKNSPVPFNLHTMRWV</sequence>